<keyword evidence="3" id="KW-0547">Nucleotide-binding</keyword>
<dbReference type="Proteomes" id="UP000317648">
    <property type="component" value="Chromosome"/>
</dbReference>
<name>A0A518DUR6_9BACT</name>
<dbReference type="GO" id="GO:0006281">
    <property type="term" value="P:DNA repair"/>
    <property type="evidence" value="ECO:0007669"/>
    <property type="project" value="TreeGrafter"/>
</dbReference>
<dbReference type="InterPro" id="IPR027417">
    <property type="entry name" value="P-loop_NTPase"/>
</dbReference>
<gene>
    <name evidence="15" type="primary">recQ_2</name>
    <name evidence="15" type="ORF">Pla8534_33840</name>
</gene>
<feature type="domain" description="Helicase ATP-binding" evidence="13">
    <location>
        <begin position="24"/>
        <end position="192"/>
    </location>
</feature>
<comment type="similarity">
    <text evidence="1">Belongs to the helicase family. RecQ subfamily.</text>
</comment>
<organism evidence="15 16">
    <name type="scientific">Lignipirellula cremea</name>
    <dbReference type="NCBI Taxonomy" id="2528010"/>
    <lineage>
        <taxon>Bacteria</taxon>
        <taxon>Pseudomonadati</taxon>
        <taxon>Planctomycetota</taxon>
        <taxon>Planctomycetia</taxon>
        <taxon>Pirellulales</taxon>
        <taxon>Pirellulaceae</taxon>
        <taxon>Lignipirellula</taxon>
    </lineage>
</organism>
<comment type="catalytic activity">
    <reaction evidence="9">
        <text>Couples ATP hydrolysis with the unwinding of duplex DNA by translocating in the 3'-5' direction.</text>
        <dbReference type="EC" id="5.6.2.4"/>
    </reaction>
</comment>
<evidence type="ECO:0000256" key="10">
    <source>
        <dbReference type="ARBA" id="ARBA00034808"/>
    </source>
</evidence>
<dbReference type="AlphaFoldDB" id="A0A518DUR6"/>
<dbReference type="PANTHER" id="PTHR13710:SF105">
    <property type="entry name" value="ATP-DEPENDENT DNA HELICASE Q1"/>
    <property type="match status" value="1"/>
</dbReference>
<dbReference type="InterPro" id="IPR014001">
    <property type="entry name" value="Helicase_ATP-bd"/>
</dbReference>
<dbReference type="Pfam" id="PF16124">
    <property type="entry name" value="RecQ_Zn_bind"/>
    <property type="match status" value="1"/>
</dbReference>
<protein>
    <recommendedName>
        <fullName evidence="11">ATP-dependent DNA helicase RecQ</fullName>
        <ecNumber evidence="10">5.6.2.4</ecNumber>
    </recommendedName>
    <alternativeName>
        <fullName evidence="12">DNA 3'-5' helicase RecQ</fullName>
    </alternativeName>
</protein>
<evidence type="ECO:0000256" key="1">
    <source>
        <dbReference type="ARBA" id="ARBA00005446"/>
    </source>
</evidence>
<dbReference type="GO" id="GO:0016787">
    <property type="term" value="F:hydrolase activity"/>
    <property type="evidence" value="ECO:0007669"/>
    <property type="project" value="UniProtKB-KW"/>
</dbReference>
<dbReference type="InterPro" id="IPR001650">
    <property type="entry name" value="Helicase_C-like"/>
</dbReference>
<dbReference type="EC" id="5.6.2.4" evidence="10"/>
<dbReference type="Gene3D" id="1.10.10.10">
    <property type="entry name" value="Winged helix-like DNA-binding domain superfamily/Winged helix DNA-binding domain"/>
    <property type="match status" value="1"/>
</dbReference>
<evidence type="ECO:0000259" key="13">
    <source>
        <dbReference type="PROSITE" id="PS51192"/>
    </source>
</evidence>
<dbReference type="GO" id="GO:0005524">
    <property type="term" value="F:ATP binding"/>
    <property type="evidence" value="ECO:0007669"/>
    <property type="project" value="UniProtKB-KW"/>
</dbReference>
<evidence type="ECO:0000256" key="9">
    <source>
        <dbReference type="ARBA" id="ARBA00034617"/>
    </source>
</evidence>
<feature type="domain" description="Helicase C-terminal" evidence="14">
    <location>
        <begin position="215"/>
        <end position="376"/>
    </location>
</feature>
<evidence type="ECO:0000256" key="2">
    <source>
        <dbReference type="ARBA" id="ARBA00022723"/>
    </source>
</evidence>
<evidence type="ECO:0000256" key="11">
    <source>
        <dbReference type="ARBA" id="ARBA00044535"/>
    </source>
</evidence>
<dbReference type="PROSITE" id="PS51194">
    <property type="entry name" value="HELICASE_CTER"/>
    <property type="match status" value="1"/>
</dbReference>
<reference evidence="15 16" key="1">
    <citation type="submission" date="2019-02" db="EMBL/GenBank/DDBJ databases">
        <title>Deep-cultivation of Planctomycetes and their phenomic and genomic characterization uncovers novel biology.</title>
        <authorList>
            <person name="Wiegand S."/>
            <person name="Jogler M."/>
            <person name="Boedeker C."/>
            <person name="Pinto D."/>
            <person name="Vollmers J."/>
            <person name="Rivas-Marin E."/>
            <person name="Kohn T."/>
            <person name="Peeters S.H."/>
            <person name="Heuer A."/>
            <person name="Rast P."/>
            <person name="Oberbeckmann S."/>
            <person name="Bunk B."/>
            <person name="Jeske O."/>
            <person name="Meyerdierks A."/>
            <person name="Storesund J.E."/>
            <person name="Kallscheuer N."/>
            <person name="Luecker S."/>
            <person name="Lage O.M."/>
            <person name="Pohl T."/>
            <person name="Merkel B.J."/>
            <person name="Hornburger P."/>
            <person name="Mueller R.-W."/>
            <person name="Bruemmer F."/>
            <person name="Labrenz M."/>
            <person name="Spormann A.M."/>
            <person name="Op den Camp H."/>
            <person name="Overmann J."/>
            <person name="Amann R."/>
            <person name="Jetten M.S.M."/>
            <person name="Mascher T."/>
            <person name="Medema M.H."/>
            <person name="Devos D.P."/>
            <person name="Kaster A.-K."/>
            <person name="Ovreas L."/>
            <person name="Rohde M."/>
            <person name="Galperin M.Y."/>
            <person name="Jogler C."/>
        </authorList>
    </citation>
    <scope>NUCLEOTIDE SEQUENCE [LARGE SCALE GENOMIC DNA]</scope>
    <source>
        <strain evidence="15 16">Pla85_3_4</strain>
    </source>
</reference>
<dbReference type="Gene3D" id="3.40.50.300">
    <property type="entry name" value="P-loop containing nucleotide triphosphate hydrolases"/>
    <property type="match status" value="2"/>
</dbReference>
<dbReference type="GO" id="GO:0046872">
    <property type="term" value="F:metal ion binding"/>
    <property type="evidence" value="ECO:0007669"/>
    <property type="project" value="UniProtKB-KW"/>
</dbReference>
<evidence type="ECO:0000256" key="3">
    <source>
        <dbReference type="ARBA" id="ARBA00022741"/>
    </source>
</evidence>
<dbReference type="GO" id="GO:0030894">
    <property type="term" value="C:replisome"/>
    <property type="evidence" value="ECO:0007669"/>
    <property type="project" value="TreeGrafter"/>
</dbReference>
<dbReference type="InterPro" id="IPR036388">
    <property type="entry name" value="WH-like_DNA-bd_sf"/>
</dbReference>
<evidence type="ECO:0000313" key="15">
    <source>
        <dbReference type="EMBL" id="QDU95568.1"/>
    </source>
</evidence>
<accession>A0A518DUR6</accession>
<dbReference type="SMART" id="SM00490">
    <property type="entry name" value="HELICc"/>
    <property type="match status" value="1"/>
</dbReference>
<keyword evidence="16" id="KW-1185">Reference proteome</keyword>
<proteinExistence type="inferred from homology"/>
<keyword evidence="5 15" id="KW-0347">Helicase</keyword>
<keyword evidence="4 15" id="KW-0378">Hydrolase</keyword>
<dbReference type="InterPro" id="IPR032284">
    <property type="entry name" value="RecQ_Zn-bd"/>
</dbReference>
<dbReference type="EMBL" id="CP036433">
    <property type="protein sequence ID" value="QDU95568.1"/>
    <property type="molecule type" value="Genomic_DNA"/>
</dbReference>
<dbReference type="GO" id="GO:0003677">
    <property type="term" value="F:DNA binding"/>
    <property type="evidence" value="ECO:0007669"/>
    <property type="project" value="UniProtKB-KW"/>
</dbReference>
<evidence type="ECO:0000256" key="6">
    <source>
        <dbReference type="ARBA" id="ARBA00022840"/>
    </source>
</evidence>
<dbReference type="PROSITE" id="PS51192">
    <property type="entry name" value="HELICASE_ATP_BIND_1"/>
    <property type="match status" value="1"/>
</dbReference>
<dbReference type="Pfam" id="PF00271">
    <property type="entry name" value="Helicase_C"/>
    <property type="match status" value="1"/>
</dbReference>
<dbReference type="InterPro" id="IPR011545">
    <property type="entry name" value="DEAD/DEAH_box_helicase_dom"/>
</dbReference>
<dbReference type="SUPFAM" id="SSF52540">
    <property type="entry name" value="P-loop containing nucleoside triphosphate hydrolases"/>
    <property type="match status" value="1"/>
</dbReference>
<dbReference type="PANTHER" id="PTHR13710">
    <property type="entry name" value="DNA HELICASE RECQ FAMILY MEMBER"/>
    <property type="match status" value="1"/>
</dbReference>
<dbReference type="InterPro" id="IPR004589">
    <property type="entry name" value="DNA_helicase_ATP-dep_RecQ"/>
</dbReference>
<dbReference type="GO" id="GO:0043138">
    <property type="term" value="F:3'-5' DNA helicase activity"/>
    <property type="evidence" value="ECO:0007669"/>
    <property type="project" value="UniProtKB-EC"/>
</dbReference>
<dbReference type="Pfam" id="PF00270">
    <property type="entry name" value="DEAD"/>
    <property type="match status" value="1"/>
</dbReference>
<keyword evidence="2" id="KW-0479">Metal-binding</keyword>
<dbReference type="GO" id="GO:0009378">
    <property type="term" value="F:four-way junction helicase activity"/>
    <property type="evidence" value="ECO:0007669"/>
    <property type="project" value="TreeGrafter"/>
</dbReference>
<keyword evidence="6" id="KW-0067">ATP-binding</keyword>
<evidence type="ECO:0000256" key="12">
    <source>
        <dbReference type="ARBA" id="ARBA00044550"/>
    </source>
</evidence>
<dbReference type="FunFam" id="3.40.50.300:FF:001389">
    <property type="entry name" value="ATP-dependent DNA helicase RecQ"/>
    <property type="match status" value="1"/>
</dbReference>
<evidence type="ECO:0000256" key="4">
    <source>
        <dbReference type="ARBA" id="ARBA00022801"/>
    </source>
</evidence>
<sequence length="647" mass="71936">MDLEQVLLDQFGHSQFMPGQKKTISALMGGHSAAAVFPTGGGKSLCYQLPAVLLPGLTVVVSPLIALMKDQIDALKRRGVAAQKIDSTLTSGEYQQTMQDLRSGALKLLYAAPERFANERFRETLLQHKISLFAVDEAHCISEWGHNFRPDYLKLAGFAAQCKAERILALTATATPAVLNDMCRVFQIAPENAVCTGFYRPNLTLLAESVSGAGRDTLLLQKLRERPVGPTIVYVTLQRTAMEVASRLQRAGLPAKAYHAGMDTADRTQVQEWFMESDDAIVAATIAFGMGVDKANIRYVYHYNLPKSLENYSQEIGRAGRDGNPSVCDVLACADDLNTLENFVYGDTPSGTAIDGLIRSIFAQPEDFDVSLYELARDHDLKQIIVRTLLTYLELDGYLEGGTPVVTLFKFQPHVPSKKMLEGFDADRQTFLQNLFRQAKKGKTWFTLDVAAAAEKLQQPREKLIRTLDYLAEKGLMTVKTEGVRLRFRRLKSPDSLADLIEDLHHRMTDFEDREIERLQQVVEFIEAEDCRTNRLCEHFGEERREGCGHCSVCLDQAPVRLPDRDAGSIPESLAGRLGALPPDSKRILKEPVTLSRFLCGVTSPAFTKAKLSSNELFGVLSSTPYPRIREFAEQLLQRKRGSSGPA</sequence>
<dbReference type="GO" id="GO:0006310">
    <property type="term" value="P:DNA recombination"/>
    <property type="evidence" value="ECO:0007669"/>
    <property type="project" value="InterPro"/>
</dbReference>
<keyword evidence="7" id="KW-0238">DNA-binding</keyword>
<dbReference type="NCBIfam" id="TIGR00614">
    <property type="entry name" value="recQ_fam"/>
    <property type="match status" value="1"/>
</dbReference>
<evidence type="ECO:0000313" key="16">
    <source>
        <dbReference type="Proteomes" id="UP000317648"/>
    </source>
</evidence>
<dbReference type="GO" id="GO:0005737">
    <property type="term" value="C:cytoplasm"/>
    <property type="evidence" value="ECO:0007669"/>
    <property type="project" value="TreeGrafter"/>
</dbReference>
<dbReference type="KEGG" id="lcre:Pla8534_33840"/>
<dbReference type="CDD" id="cd18018">
    <property type="entry name" value="DEXHc_RecQ4-like"/>
    <property type="match status" value="1"/>
</dbReference>
<keyword evidence="8" id="KW-0413">Isomerase</keyword>
<evidence type="ECO:0000259" key="14">
    <source>
        <dbReference type="PROSITE" id="PS51194"/>
    </source>
</evidence>
<dbReference type="GO" id="GO:0043590">
    <property type="term" value="C:bacterial nucleoid"/>
    <property type="evidence" value="ECO:0007669"/>
    <property type="project" value="TreeGrafter"/>
</dbReference>
<evidence type="ECO:0000256" key="7">
    <source>
        <dbReference type="ARBA" id="ARBA00023125"/>
    </source>
</evidence>
<dbReference type="OrthoDB" id="9763310at2"/>
<evidence type="ECO:0000256" key="8">
    <source>
        <dbReference type="ARBA" id="ARBA00023235"/>
    </source>
</evidence>
<dbReference type="RefSeq" id="WP_145054289.1">
    <property type="nucleotide sequence ID" value="NZ_CP036433.1"/>
</dbReference>
<evidence type="ECO:0000256" key="5">
    <source>
        <dbReference type="ARBA" id="ARBA00022806"/>
    </source>
</evidence>
<dbReference type="SMART" id="SM00487">
    <property type="entry name" value="DEXDc"/>
    <property type="match status" value="1"/>
</dbReference>